<accession>A0A2N1PTC4</accession>
<feature type="domain" description="MacB-like periplasmic core" evidence="9">
    <location>
        <begin position="65"/>
        <end position="264"/>
    </location>
</feature>
<evidence type="ECO:0000259" key="9">
    <source>
        <dbReference type="Pfam" id="PF12704"/>
    </source>
</evidence>
<evidence type="ECO:0000256" key="4">
    <source>
        <dbReference type="ARBA" id="ARBA00022692"/>
    </source>
</evidence>
<comment type="caution">
    <text evidence="10">The sequence shown here is derived from an EMBL/GenBank/DDBJ whole genome shotgun (WGS) entry which is preliminary data.</text>
</comment>
<gene>
    <name evidence="10" type="ORF">CVV64_02730</name>
</gene>
<protein>
    <recommendedName>
        <fullName evidence="12">Lipoprotein-releasing system transmembrane subunit LolC</fullName>
    </recommendedName>
</protein>
<feature type="domain" description="ABC3 transporter permease C-terminal" evidence="8">
    <location>
        <begin position="295"/>
        <end position="419"/>
    </location>
</feature>
<dbReference type="AlphaFoldDB" id="A0A2N1PTC4"/>
<evidence type="ECO:0000256" key="3">
    <source>
        <dbReference type="ARBA" id="ARBA00022475"/>
    </source>
</evidence>
<dbReference type="Pfam" id="PF12704">
    <property type="entry name" value="MacB_PCD"/>
    <property type="match status" value="1"/>
</dbReference>
<keyword evidence="5 7" id="KW-1133">Transmembrane helix</keyword>
<evidence type="ECO:0000259" key="8">
    <source>
        <dbReference type="Pfam" id="PF02687"/>
    </source>
</evidence>
<keyword evidence="4 7" id="KW-0812">Transmembrane</keyword>
<dbReference type="PANTHER" id="PTHR30489">
    <property type="entry name" value="LIPOPROTEIN-RELEASING SYSTEM TRANSMEMBRANE PROTEIN LOLE"/>
    <property type="match status" value="1"/>
</dbReference>
<evidence type="ECO:0000313" key="11">
    <source>
        <dbReference type="Proteomes" id="UP000233256"/>
    </source>
</evidence>
<dbReference type="InterPro" id="IPR051447">
    <property type="entry name" value="Lipoprotein-release_system"/>
</dbReference>
<reference evidence="10 11" key="1">
    <citation type="journal article" date="2017" name="ISME J.">
        <title>Potential for microbial H2 and metal transformations associated with novel bacteria and archaea in deep terrestrial subsurface sediments.</title>
        <authorList>
            <person name="Hernsdorf A.W."/>
            <person name="Amano Y."/>
            <person name="Miyakawa K."/>
            <person name="Ise K."/>
            <person name="Suzuki Y."/>
            <person name="Anantharaman K."/>
            <person name="Probst A."/>
            <person name="Burstein D."/>
            <person name="Thomas B.C."/>
            <person name="Banfield J.F."/>
        </authorList>
    </citation>
    <scope>NUCLEOTIDE SEQUENCE [LARGE SCALE GENOMIC DNA]</scope>
    <source>
        <strain evidence="10">HGW-Wallbacteria-1</strain>
    </source>
</reference>
<comment type="subcellular location">
    <subcellularLocation>
        <location evidence="1">Cell membrane</location>
        <topology evidence="1">Multi-pass membrane protein</topology>
    </subcellularLocation>
</comment>
<name>A0A2N1PTC4_9BACT</name>
<feature type="transmembrane region" description="Helical" evidence="7">
    <location>
        <begin position="392"/>
        <end position="412"/>
    </location>
</feature>
<evidence type="ECO:0000313" key="10">
    <source>
        <dbReference type="EMBL" id="PKK91605.1"/>
    </source>
</evidence>
<keyword evidence="6 7" id="KW-0472">Membrane</keyword>
<dbReference type="Pfam" id="PF02687">
    <property type="entry name" value="FtsX"/>
    <property type="match status" value="1"/>
</dbReference>
<dbReference type="GO" id="GO:0044874">
    <property type="term" value="P:lipoprotein localization to outer membrane"/>
    <property type="evidence" value="ECO:0007669"/>
    <property type="project" value="TreeGrafter"/>
</dbReference>
<dbReference type="InterPro" id="IPR025857">
    <property type="entry name" value="MacB_PCD"/>
</dbReference>
<evidence type="ECO:0000256" key="1">
    <source>
        <dbReference type="ARBA" id="ARBA00004651"/>
    </source>
</evidence>
<dbReference type="Proteomes" id="UP000233256">
    <property type="component" value="Unassembled WGS sequence"/>
</dbReference>
<sequence length="427" mass="45271">MCRIIFSCPMILGGIGSAGFINPVNPLTVLTGEFGAGASEGMDRTLSRIVLMARAMILGKPFQLFLAVAGIALGVCAVTVINSLSTGFSGAFLGKILDNMGHVVVTGQGGLITSAAQLVEKIEAMPEISGAALFNEGQALLEYRGILSGVRIYGVEPRIWSSVLPANRLVEGSRENGLLIGRVLAGELGVKTGDLIRLSVMDGSTFIRIAGIFTTGMQDYDSSVTYIPMDQLSRLMDLPEEGVNVMIRCMDQDRAGDIAKKITEFGGGLLRARPWQETNASLVMAFRIERRLMSIVGFLAVLIAVFGSCSLLSVIVSERRREIAYGRAMGISSRSIALAFMVTGLFIGGAGALLGSAAGVAIAMTLRKWPITIPGDVYFISTLPVKIDYSDIFLTLVVAMILALLAALLPALKAASTDPVRTLRGES</sequence>
<comment type="similarity">
    <text evidence="2">Belongs to the ABC-4 integral membrane protein family. LolC/E subfamily.</text>
</comment>
<dbReference type="EMBL" id="PGXC01000002">
    <property type="protein sequence ID" value="PKK91605.1"/>
    <property type="molecule type" value="Genomic_DNA"/>
</dbReference>
<evidence type="ECO:0008006" key="12">
    <source>
        <dbReference type="Google" id="ProtNLM"/>
    </source>
</evidence>
<evidence type="ECO:0000256" key="7">
    <source>
        <dbReference type="SAM" id="Phobius"/>
    </source>
</evidence>
<evidence type="ECO:0000256" key="6">
    <source>
        <dbReference type="ARBA" id="ARBA00023136"/>
    </source>
</evidence>
<dbReference type="PANTHER" id="PTHR30489:SF0">
    <property type="entry name" value="LIPOPROTEIN-RELEASING SYSTEM TRANSMEMBRANE PROTEIN LOLE"/>
    <property type="match status" value="1"/>
</dbReference>
<dbReference type="InterPro" id="IPR003838">
    <property type="entry name" value="ABC3_permease_C"/>
</dbReference>
<proteinExistence type="inferred from homology"/>
<keyword evidence="3" id="KW-1003">Cell membrane</keyword>
<organism evidence="10 11">
    <name type="scientific">Candidatus Wallbacteria bacterium HGW-Wallbacteria-1</name>
    <dbReference type="NCBI Taxonomy" id="2013854"/>
    <lineage>
        <taxon>Bacteria</taxon>
        <taxon>Candidatus Walliibacteriota</taxon>
    </lineage>
</organism>
<dbReference type="GO" id="GO:0098797">
    <property type="term" value="C:plasma membrane protein complex"/>
    <property type="evidence" value="ECO:0007669"/>
    <property type="project" value="TreeGrafter"/>
</dbReference>
<evidence type="ECO:0000256" key="2">
    <source>
        <dbReference type="ARBA" id="ARBA00005236"/>
    </source>
</evidence>
<feature type="transmembrane region" description="Helical" evidence="7">
    <location>
        <begin position="292"/>
        <end position="316"/>
    </location>
</feature>
<evidence type="ECO:0000256" key="5">
    <source>
        <dbReference type="ARBA" id="ARBA00022989"/>
    </source>
</evidence>
<feature type="transmembrane region" description="Helical" evidence="7">
    <location>
        <begin position="337"/>
        <end position="364"/>
    </location>
</feature>
<feature type="transmembrane region" description="Helical" evidence="7">
    <location>
        <begin position="62"/>
        <end position="81"/>
    </location>
</feature>